<dbReference type="SUPFAM" id="SSF53807">
    <property type="entry name" value="Helical backbone' metal receptor"/>
    <property type="match status" value="1"/>
</dbReference>
<sequence length="279" mass="32503">MKKLLLLLFLTLINVSFGTPTIYTTVKPIADIVSYITGDKTGYLIPPNASPHIYEFKTSDIRKAYKSDLFIYIGSGEPKLTGILESIPENRKIKIIDIKGLKLLGEEEHEEKHIHPAVWLDPDNAVVIARFIEKKIEKIDPSKKDYYRKNLEKFVKEIRDIKEYGLGKFSHLKNKKFISYHYAWPYFVRAFGLEYAGVIEMGHGREPTPKHLIKIISTIKKYRIPSIFVSVQFYNPRYIKLIKREVSINIVYLDPFGIKNDYIQMMKENIDKIFNGLNQ</sequence>
<dbReference type="AlphaFoldDB" id="A0A285N386"/>
<dbReference type="PANTHER" id="PTHR42953">
    <property type="entry name" value="HIGH-AFFINITY ZINC UPTAKE SYSTEM PROTEIN ZNUA-RELATED"/>
    <property type="match status" value="1"/>
</dbReference>
<evidence type="ECO:0000256" key="3">
    <source>
        <dbReference type="ARBA" id="ARBA00022729"/>
    </source>
</evidence>
<evidence type="ECO:0000256" key="2">
    <source>
        <dbReference type="ARBA" id="ARBA00022448"/>
    </source>
</evidence>
<dbReference type="Gene3D" id="3.40.50.1980">
    <property type="entry name" value="Nitrogenase molybdenum iron protein domain"/>
    <property type="match status" value="2"/>
</dbReference>
<gene>
    <name evidence="5" type="ORF">SAMN06265182_0051</name>
</gene>
<dbReference type="OrthoDB" id="9810636at2"/>
<evidence type="ECO:0000313" key="6">
    <source>
        <dbReference type="Proteomes" id="UP000219036"/>
    </source>
</evidence>
<dbReference type="Pfam" id="PF01297">
    <property type="entry name" value="ZnuA"/>
    <property type="match status" value="1"/>
</dbReference>
<reference evidence="6" key="1">
    <citation type="submission" date="2017-09" db="EMBL/GenBank/DDBJ databases">
        <authorList>
            <person name="Varghese N."/>
            <person name="Submissions S."/>
        </authorList>
    </citation>
    <scope>NUCLEOTIDE SEQUENCE [LARGE SCALE GENOMIC DNA]</scope>
    <source>
        <strain evidence="6">DSM 15103</strain>
    </source>
</reference>
<evidence type="ECO:0000256" key="4">
    <source>
        <dbReference type="SAM" id="SignalP"/>
    </source>
</evidence>
<dbReference type="GO" id="GO:0030001">
    <property type="term" value="P:metal ion transport"/>
    <property type="evidence" value="ECO:0007669"/>
    <property type="project" value="InterPro"/>
</dbReference>
<proteinExistence type="inferred from homology"/>
<dbReference type="PANTHER" id="PTHR42953:SF3">
    <property type="entry name" value="HIGH-AFFINITY ZINC UPTAKE SYSTEM PROTEIN ZNUA"/>
    <property type="match status" value="1"/>
</dbReference>
<keyword evidence="3 4" id="KW-0732">Signal</keyword>
<protein>
    <submittedName>
        <fullName evidence="5">Zinc transport system substrate-binding protein</fullName>
    </submittedName>
</protein>
<keyword evidence="6" id="KW-1185">Reference proteome</keyword>
<comment type="similarity">
    <text evidence="1">Belongs to the bacterial solute-binding protein 9 family.</text>
</comment>
<organism evidence="5 6">
    <name type="scientific">Persephonella hydrogeniphila</name>
    <dbReference type="NCBI Taxonomy" id="198703"/>
    <lineage>
        <taxon>Bacteria</taxon>
        <taxon>Pseudomonadati</taxon>
        <taxon>Aquificota</taxon>
        <taxon>Aquificia</taxon>
        <taxon>Aquificales</taxon>
        <taxon>Hydrogenothermaceae</taxon>
        <taxon>Persephonella</taxon>
    </lineage>
</organism>
<name>A0A285N386_9AQUI</name>
<dbReference type="InterPro" id="IPR050492">
    <property type="entry name" value="Bact_metal-bind_prot9"/>
</dbReference>
<dbReference type="Proteomes" id="UP000219036">
    <property type="component" value="Unassembled WGS sequence"/>
</dbReference>
<keyword evidence="2" id="KW-0813">Transport</keyword>
<feature type="chain" id="PRO_5012831896" evidence="4">
    <location>
        <begin position="19"/>
        <end position="279"/>
    </location>
</feature>
<accession>A0A285N386</accession>
<dbReference type="InterPro" id="IPR006127">
    <property type="entry name" value="ZnuA-like"/>
</dbReference>
<dbReference type="RefSeq" id="WP_096999264.1">
    <property type="nucleotide sequence ID" value="NZ_OBEI01000001.1"/>
</dbReference>
<dbReference type="EMBL" id="OBEI01000001">
    <property type="protein sequence ID" value="SNZ02211.1"/>
    <property type="molecule type" value="Genomic_DNA"/>
</dbReference>
<dbReference type="GO" id="GO:0046872">
    <property type="term" value="F:metal ion binding"/>
    <property type="evidence" value="ECO:0007669"/>
    <property type="project" value="InterPro"/>
</dbReference>
<evidence type="ECO:0000313" key="5">
    <source>
        <dbReference type="EMBL" id="SNZ02211.1"/>
    </source>
</evidence>
<evidence type="ECO:0000256" key="1">
    <source>
        <dbReference type="ARBA" id="ARBA00011028"/>
    </source>
</evidence>
<feature type="signal peptide" evidence="4">
    <location>
        <begin position="1"/>
        <end position="18"/>
    </location>
</feature>